<dbReference type="Pfam" id="PF02836">
    <property type="entry name" value="Glyco_hydro_2_C"/>
    <property type="match status" value="1"/>
</dbReference>
<dbReference type="PANTHER" id="PTHR42732">
    <property type="entry name" value="BETA-GALACTOSIDASE"/>
    <property type="match status" value="1"/>
</dbReference>
<evidence type="ECO:0000259" key="4">
    <source>
        <dbReference type="Pfam" id="PF00703"/>
    </source>
</evidence>
<accession>A0A2B7X410</accession>
<feature type="domain" description="Glycosyl hydrolases family 2 sugar binding" evidence="6">
    <location>
        <begin position="21"/>
        <end position="153"/>
    </location>
</feature>
<dbReference type="InterPro" id="IPR008979">
    <property type="entry name" value="Galactose-bd-like_sf"/>
</dbReference>
<dbReference type="InterPro" id="IPR006103">
    <property type="entry name" value="Glyco_hydro_2_cat"/>
</dbReference>
<dbReference type="InterPro" id="IPR051913">
    <property type="entry name" value="GH2_Domain-Containing"/>
</dbReference>
<name>A0A2B7X410_9EURO</name>
<dbReference type="GO" id="GO:0004553">
    <property type="term" value="F:hydrolase activity, hydrolyzing O-glycosyl compounds"/>
    <property type="evidence" value="ECO:0007669"/>
    <property type="project" value="InterPro"/>
</dbReference>
<dbReference type="Gene3D" id="2.60.40.10">
    <property type="entry name" value="Immunoglobulins"/>
    <property type="match status" value="1"/>
</dbReference>
<comment type="caution">
    <text evidence="7">The sequence shown here is derived from an EMBL/GenBank/DDBJ whole genome shotgun (WGS) entry which is preliminary data.</text>
</comment>
<keyword evidence="3" id="KW-0326">Glycosidase</keyword>
<evidence type="ECO:0000313" key="7">
    <source>
        <dbReference type="EMBL" id="PGH03511.1"/>
    </source>
</evidence>
<dbReference type="EMBL" id="PDNB01000147">
    <property type="protein sequence ID" value="PGH03511.1"/>
    <property type="molecule type" value="Genomic_DNA"/>
</dbReference>
<keyword evidence="8" id="KW-1185">Reference proteome</keyword>
<evidence type="ECO:0000259" key="6">
    <source>
        <dbReference type="Pfam" id="PF02837"/>
    </source>
</evidence>
<dbReference type="InterPro" id="IPR006104">
    <property type="entry name" value="Glyco_hydro_2_N"/>
</dbReference>
<dbReference type="Gene3D" id="3.20.20.80">
    <property type="entry name" value="Glycosidases"/>
    <property type="match status" value="1"/>
</dbReference>
<dbReference type="Proteomes" id="UP000223968">
    <property type="component" value="Unassembled WGS sequence"/>
</dbReference>
<dbReference type="GO" id="GO:0005975">
    <property type="term" value="P:carbohydrate metabolic process"/>
    <property type="evidence" value="ECO:0007669"/>
    <property type="project" value="InterPro"/>
</dbReference>
<dbReference type="Gene3D" id="2.60.120.260">
    <property type="entry name" value="Galactose-binding domain-like"/>
    <property type="match status" value="1"/>
</dbReference>
<dbReference type="PANTHER" id="PTHR42732:SF4">
    <property type="entry name" value="BETA-MANNOSIDASE"/>
    <property type="match status" value="1"/>
</dbReference>
<sequence length="664" mass="75148">MVAPDLEYPRPDFFRPGLHWRSLNGPWSFLYDDDDAGLLGGWHKNGLPEQVKSLQKRNIIVPYAFQTPASGIGEREAHEVLWYERQIGDIRSSAEIEKHASLLLRFGAVDYEATVWLDGHKVGEHRGGHVPFDLDISDFIQPHQQSARLTIRVRDSPYDQTQPRGKQYWAGKPEGIWYTPSGGIWQSVWVEVVPHARIAESSGGTILRSNDIHGGVLHSTIAVDGRRAGHKYEVQVQVSLAEVEVDKTPRIPIPQDSNSVEFTVGTKLHHKQLGMLPASLLDHAPLKDHTAWLDGVALWSPEHPLLYDVVLCLFDGKGALVDEIRTTTGMRELNWTAGDNTFRLNGHPIFQSLVLDQGYWPETGITPPSSEALKLDIELTQKMGFNGCRKHQKVEDPRFFYWADRLGFLVWGEMANAYKFSNTYMERFNTEWMDAVKRDINHPSIITWTPVNESWAYPDLKNNVQQQNHIRALYYMTKSFDPTRSVNDNCGWEHVCDDLTTFHDYSDAPELTATCKNIHLILDKKGGHDTFVGGTEHKKGAPVMCTEFGGVNIAPSSPEAKGEGDWGYTTASDAADLLKRLEKLTMGVVGGGHCCTLVYTQIVDVEQEVNGLYTFNRQPKLRPELVKDINDRARKFYFESIESRGVNRHFRVFSRLVHGHGKNE</sequence>
<dbReference type="InterPro" id="IPR006102">
    <property type="entry name" value="Ig-like_GH2"/>
</dbReference>
<dbReference type="InterPro" id="IPR013783">
    <property type="entry name" value="Ig-like_fold"/>
</dbReference>
<evidence type="ECO:0000256" key="3">
    <source>
        <dbReference type="ARBA" id="ARBA00023295"/>
    </source>
</evidence>
<feature type="domain" description="Glycoside hydrolase family 2 immunoglobulin-like beta-sandwich" evidence="4">
    <location>
        <begin position="290"/>
        <end position="331"/>
    </location>
</feature>
<dbReference type="Pfam" id="PF02837">
    <property type="entry name" value="Glyco_hydro_2_N"/>
    <property type="match status" value="1"/>
</dbReference>
<dbReference type="InterPro" id="IPR036156">
    <property type="entry name" value="Beta-gal/glucu_dom_sf"/>
</dbReference>
<dbReference type="InterPro" id="IPR017853">
    <property type="entry name" value="GH"/>
</dbReference>
<evidence type="ECO:0008006" key="9">
    <source>
        <dbReference type="Google" id="ProtNLM"/>
    </source>
</evidence>
<evidence type="ECO:0000256" key="2">
    <source>
        <dbReference type="ARBA" id="ARBA00022801"/>
    </source>
</evidence>
<dbReference type="SUPFAM" id="SSF49785">
    <property type="entry name" value="Galactose-binding domain-like"/>
    <property type="match status" value="1"/>
</dbReference>
<organism evidence="7 8">
    <name type="scientific">Helicocarpus griseus UAMH5409</name>
    <dbReference type="NCBI Taxonomy" id="1447875"/>
    <lineage>
        <taxon>Eukaryota</taxon>
        <taxon>Fungi</taxon>
        <taxon>Dikarya</taxon>
        <taxon>Ascomycota</taxon>
        <taxon>Pezizomycotina</taxon>
        <taxon>Eurotiomycetes</taxon>
        <taxon>Eurotiomycetidae</taxon>
        <taxon>Onygenales</taxon>
        <taxon>Ajellomycetaceae</taxon>
        <taxon>Helicocarpus</taxon>
    </lineage>
</organism>
<dbReference type="AlphaFoldDB" id="A0A2B7X410"/>
<dbReference type="SUPFAM" id="SSF51445">
    <property type="entry name" value="(Trans)glycosidases"/>
    <property type="match status" value="1"/>
</dbReference>
<reference evidence="7 8" key="1">
    <citation type="submission" date="2017-10" db="EMBL/GenBank/DDBJ databases">
        <title>Comparative genomics in systemic dimorphic fungi from Ajellomycetaceae.</title>
        <authorList>
            <person name="Munoz J.F."/>
            <person name="Mcewen J.G."/>
            <person name="Clay O.K."/>
            <person name="Cuomo C.A."/>
        </authorList>
    </citation>
    <scope>NUCLEOTIDE SEQUENCE [LARGE SCALE GENOMIC DNA]</scope>
    <source>
        <strain evidence="7 8">UAMH5409</strain>
    </source>
</reference>
<feature type="domain" description="Glycoside hydrolase family 2 catalytic" evidence="5">
    <location>
        <begin position="371"/>
        <end position="525"/>
    </location>
</feature>
<evidence type="ECO:0000259" key="5">
    <source>
        <dbReference type="Pfam" id="PF02836"/>
    </source>
</evidence>
<protein>
    <recommendedName>
        <fullName evidence="9">Glycoside hydrolase family 2 immunoglobulin-like beta-sandwich domain-containing protein</fullName>
    </recommendedName>
</protein>
<evidence type="ECO:0000313" key="8">
    <source>
        <dbReference type="Proteomes" id="UP000223968"/>
    </source>
</evidence>
<proteinExistence type="inferred from homology"/>
<comment type="similarity">
    <text evidence="1">Belongs to the glycosyl hydrolase 2 family.</text>
</comment>
<evidence type="ECO:0000256" key="1">
    <source>
        <dbReference type="ARBA" id="ARBA00007401"/>
    </source>
</evidence>
<gene>
    <name evidence="7" type="ORF">AJ79_07346</name>
</gene>
<dbReference type="OrthoDB" id="408320at2759"/>
<dbReference type="SUPFAM" id="SSF49303">
    <property type="entry name" value="beta-Galactosidase/glucuronidase domain"/>
    <property type="match status" value="1"/>
</dbReference>
<dbReference type="STRING" id="1447875.A0A2B7X410"/>
<dbReference type="Pfam" id="PF00703">
    <property type="entry name" value="Glyco_hydro_2"/>
    <property type="match status" value="1"/>
</dbReference>
<keyword evidence="2" id="KW-0378">Hydrolase</keyword>